<proteinExistence type="predicted"/>
<protein>
    <recommendedName>
        <fullName evidence="3">Reverse transcriptase domain-containing protein</fullName>
    </recommendedName>
</protein>
<sequence>MVMEGWFRVIDRIEHISMNNYRGKGLGTNVGVGMLTAQAYADDQVLLFRAESAKKLECMFRTVWEELNVWANDVAVQYSAGKTEALFLPARGKIRPPVLTAGNLRIIPSAVVTYLGVVLDAKLLFLEHAKSVRVKVGTVCVKIKGKEVVWLMYERAVKNAILYASEIWGGKALDSRVKKQLEASHRLLLLGMRRVSKFYNEYDCRVNEGRAKESERVHPHQRITEVACGESPHVEEVNWQVWCDASVEGEKGAIGVWCVGTTTGEEVRDEWVKWGGKDRTSMEVAAIGKALGNLRSLYKEREGAVRLLHDLRDSGIRVSIYWEDRRGSAGAVAADKIASGALWGTPGTEMVATITKRQVRSLMRSWVLEEWQRLWSNSSKGRELFEVCDMVGKGMLGAETAQHVRTMCMKPVREAARESFDPETPRWRLRGINGRRDEGMVKMFEEFAEVVLSDDDFE</sequence>
<organism evidence="1 2">
    <name type="scientific">Dendroctonus ponderosae</name>
    <name type="common">Mountain pine beetle</name>
    <dbReference type="NCBI Taxonomy" id="77166"/>
    <lineage>
        <taxon>Eukaryota</taxon>
        <taxon>Metazoa</taxon>
        <taxon>Ecdysozoa</taxon>
        <taxon>Arthropoda</taxon>
        <taxon>Hexapoda</taxon>
        <taxon>Insecta</taxon>
        <taxon>Pterygota</taxon>
        <taxon>Neoptera</taxon>
        <taxon>Endopterygota</taxon>
        <taxon>Coleoptera</taxon>
        <taxon>Polyphaga</taxon>
        <taxon>Cucujiformia</taxon>
        <taxon>Curculionidae</taxon>
        <taxon>Scolytinae</taxon>
        <taxon>Dendroctonus</taxon>
    </lineage>
</organism>
<name>A0AAR5QFG6_DENPD</name>
<evidence type="ECO:0000313" key="1">
    <source>
        <dbReference type="EnsemblMetazoa" id="XP_019771965.1"/>
    </source>
</evidence>
<dbReference type="Proteomes" id="UP000019118">
    <property type="component" value="Unassembled WGS sequence"/>
</dbReference>
<reference evidence="2" key="1">
    <citation type="journal article" date="2013" name="Genome Biol.">
        <title>Draft genome of the mountain pine beetle, Dendroctonus ponderosae Hopkins, a major forest pest.</title>
        <authorList>
            <person name="Keeling C.I."/>
            <person name="Yuen M.M."/>
            <person name="Liao N.Y."/>
            <person name="Docking T.R."/>
            <person name="Chan S.K."/>
            <person name="Taylor G.A."/>
            <person name="Palmquist D.L."/>
            <person name="Jackman S.D."/>
            <person name="Nguyen A."/>
            <person name="Li M."/>
            <person name="Henderson H."/>
            <person name="Janes J.K."/>
            <person name="Zhao Y."/>
            <person name="Pandoh P."/>
            <person name="Moore R."/>
            <person name="Sperling F.A."/>
            <person name="Huber D.P."/>
            <person name="Birol I."/>
            <person name="Jones S.J."/>
            <person name="Bohlmann J."/>
        </authorList>
    </citation>
    <scope>NUCLEOTIDE SEQUENCE</scope>
</reference>
<reference evidence="1" key="2">
    <citation type="submission" date="2024-08" db="UniProtKB">
        <authorList>
            <consortium name="EnsemblMetazoa"/>
        </authorList>
    </citation>
    <scope>IDENTIFICATION</scope>
</reference>
<dbReference type="EnsemblMetazoa" id="XM_019916406.1">
    <property type="protein sequence ID" value="XP_019771965.1"/>
    <property type="gene ID" value="LOC109545618"/>
</dbReference>
<keyword evidence="2" id="KW-1185">Reference proteome</keyword>
<evidence type="ECO:0008006" key="3">
    <source>
        <dbReference type="Google" id="ProtNLM"/>
    </source>
</evidence>
<evidence type="ECO:0000313" key="2">
    <source>
        <dbReference type="Proteomes" id="UP000019118"/>
    </source>
</evidence>
<accession>A0AAR5QFG6</accession>
<dbReference type="AlphaFoldDB" id="A0AAR5QFG6"/>